<dbReference type="RefSeq" id="WP_379029914.1">
    <property type="nucleotide sequence ID" value="NZ_JBHTLN010000001.1"/>
</dbReference>
<evidence type="ECO:0000259" key="10">
    <source>
        <dbReference type="Pfam" id="PF02880"/>
    </source>
</evidence>
<proteinExistence type="inferred from homology"/>
<dbReference type="InterPro" id="IPR036900">
    <property type="entry name" value="A-D-PHexomutase_C_sf"/>
</dbReference>
<dbReference type="PANTHER" id="PTHR42946">
    <property type="entry name" value="PHOSPHOHEXOSE MUTASE"/>
    <property type="match status" value="1"/>
</dbReference>
<keyword evidence="4 7" id="KW-0479">Metal-binding</keyword>
<dbReference type="Gene3D" id="3.30.310.50">
    <property type="entry name" value="Alpha-D-phosphohexomutase, C-terminal domain"/>
    <property type="match status" value="1"/>
</dbReference>
<dbReference type="InterPro" id="IPR016055">
    <property type="entry name" value="A-D-PHexomutase_a/b/a-I/II/III"/>
</dbReference>
<comment type="cofactor">
    <cofactor evidence="1">
        <name>Mg(2+)</name>
        <dbReference type="ChEBI" id="CHEBI:18420"/>
    </cofactor>
</comment>
<keyword evidence="3" id="KW-0597">Phosphoprotein</keyword>
<dbReference type="InterPro" id="IPR016066">
    <property type="entry name" value="A-D-PHexomutase_CS"/>
</dbReference>
<evidence type="ECO:0000256" key="3">
    <source>
        <dbReference type="ARBA" id="ARBA00022553"/>
    </source>
</evidence>
<gene>
    <name evidence="11" type="ORF">ACFQ2T_02265</name>
</gene>
<dbReference type="CDD" id="cd03088">
    <property type="entry name" value="ManB"/>
    <property type="match status" value="1"/>
</dbReference>
<dbReference type="InterPro" id="IPR005845">
    <property type="entry name" value="A-D-PHexomutase_a/b/a-II"/>
</dbReference>
<evidence type="ECO:0000256" key="1">
    <source>
        <dbReference type="ARBA" id="ARBA00001946"/>
    </source>
</evidence>
<feature type="domain" description="Alpha-D-phosphohexomutase alpha/beta/alpha" evidence="8">
    <location>
        <begin position="22"/>
        <end position="146"/>
    </location>
</feature>
<dbReference type="Proteomes" id="UP001597206">
    <property type="component" value="Unassembled WGS sequence"/>
</dbReference>
<evidence type="ECO:0000313" key="11">
    <source>
        <dbReference type="EMBL" id="MFD1121312.1"/>
    </source>
</evidence>
<dbReference type="InterPro" id="IPR005846">
    <property type="entry name" value="A-D-PHexomutase_a/b/a-III"/>
</dbReference>
<reference evidence="12" key="1">
    <citation type="journal article" date="2019" name="Int. J. Syst. Evol. Microbiol.">
        <title>The Global Catalogue of Microorganisms (GCM) 10K type strain sequencing project: providing services to taxonomists for standard genome sequencing and annotation.</title>
        <authorList>
            <consortium name="The Broad Institute Genomics Platform"/>
            <consortium name="The Broad Institute Genome Sequencing Center for Infectious Disease"/>
            <person name="Wu L."/>
            <person name="Ma J."/>
        </authorList>
    </citation>
    <scope>NUCLEOTIDE SEQUENCE [LARGE SCALE GENOMIC DNA]</scope>
    <source>
        <strain evidence="12">CCUG 58411</strain>
    </source>
</reference>
<keyword evidence="6" id="KW-0413">Isomerase</keyword>
<organism evidence="11 12">
    <name type="scientific">Methylophilus flavus</name>
    <dbReference type="NCBI Taxonomy" id="640084"/>
    <lineage>
        <taxon>Bacteria</taxon>
        <taxon>Pseudomonadati</taxon>
        <taxon>Pseudomonadota</taxon>
        <taxon>Betaproteobacteria</taxon>
        <taxon>Nitrosomonadales</taxon>
        <taxon>Methylophilaceae</taxon>
        <taxon>Methylophilus</taxon>
    </lineage>
</organism>
<dbReference type="Pfam" id="PF02879">
    <property type="entry name" value="PGM_PMM_II"/>
    <property type="match status" value="1"/>
</dbReference>
<dbReference type="EMBL" id="JBHTLN010000001">
    <property type="protein sequence ID" value="MFD1121312.1"/>
    <property type="molecule type" value="Genomic_DNA"/>
</dbReference>
<name>A0ABW3P7L3_9PROT</name>
<comment type="similarity">
    <text evidence="2 7">Belongs to the phosphohexose mutase family.</text>
</comment>
<dbReference type="Pfam" id="PF02880">
    <property type="entry name" value="PGM_PMM_III"/>
    <property type="match status" value="1"/>
</dbReference>
<keyword evidence="5 7" id="KW-0460">Magnesium</keyword>
<sequence length="482" mass="51679">MAVVKVADMQVLQTVMQQSGVAFGTSGARGLVAAMTDEVCAAYTQAFVKTVQGSFAFKQVAIAVDLRPSSPRIAEACAKMLRQLGLDVIFCGAIPTPALALFAQTRSIPGIMVTGSHIPFDRNGLKFYRPDGEITKSDESSMLASELQTLYETVTTLPEENPQAKAEYIQRYKDLLGEQALTGLKLAIYQHSSVARDVLHSLLSDLGAEVVCLERSDIFVPIDTEAVSAEDTQRGLDWAAQYQVDAIISTDGDGDRPLISDEQGNWLRGDIVGLLTAKALQITHLAVPVSCNTAIEASGFFQKVARTRIGSPFVIAGMQALQKEGAASVAGFEANGGFLLGSHIPQAPSLQPLPTRDAVLPVVTLLAQVKAQGKPLSQLVAALPQRFTASDRLQDFPTEKSKALLSNWTEQPADMLQSLQLAEPLSHIDSTDGLRATLQSGSVVHLRPSGNAPEFRCYVEETSQLAAQSLLANVMAQLKQFA</sequence>
<dbReference type="PROSITE" id="PS00710">
    <property type="entry name" value="PGM_PMM"/>
    <property type="match status" value="1"/>
</dbReference>
<evidence type="ECO:0000256" key="4">
    <source>
        <dbReference type="ARBA" id="ARBA00022723"/>
    </source>
</evidence>
<evidence type="ECO:0000259" key="8">
    <source>
        <dbReference type="Pfam" id="PF02878"/>
    </source>
</evidence>
<accession>A0ABW3P7L3</accession>
<evidence type="ECO:0000259" key="9">
    <source>
        <dbReference type="Pfam" id="PF02879"/>
    </source>
</evidence>
<dbReference type="InterPro" id="IPR050060">
    <property type="entry name" value="Phosphoglucosamine_mutase"/>
</dbReference>
<feature type="domain" description="Alpha-D-phosphohexomutase alpha/beta/alpha" evidence="10">
    <location>
        <begin position="269"/>
        <end position="387"/>
    </location>
</feature>
<dbReference type="Gene3D" id="3.40.120.10">
    <property type="entry name" value="Alpha-D-Glucose-1,6-Bisphosphate, subunit A, domain 3"/>
    <property type="match status" value="3"/>
</dbReference>
<evidence type="ECO:0000256" key="7">
    <source>
        <dbReference type="RuleBase" id="RU004326"/>
    </source>
</evidence>
<evidence type="ECO:0000313" key="12">
    <source>
        <dbReference type="Proteomes" id="UP001597206"/>
    </source>
</evidence>
<feature type="domain" description="Alpha-D-phosphohexomutase alpha/beta/alpha" evidence="9">
    <location>
        <begin position="167"/>
        <end position="264"/>
    </location>
</feature>
<dbReference type="SUPFAM" id="SSF53738">
    <property type="entry name" value="Phosphoglucomutase, first 3 domains"/>
    <property type="match status" value="3"/>
</dbReference>
<evidence type="ECO:0000256" key="5">
    <source>
        <dbReference type="ARBA" id="ARBA00022842"/>
    </source>
</evidence>
<dbReference type="Pfam" id="PF02878">
    <property type="entry name" value="PGM_PMM_I"/>
    <property type="match status" value="1"/>
</dbReference>
<protein>
    <submittedName>
        <fullName evidence="11">Phosphomannomutase</fullName>
    </submittedName>
</protein>
<evidence type="ECO:0000256" key="6">
    <source>
        <dbReference type="ARBA" id="ARBA00023235"/>
    </source>
</evidence>
<evidence type="ECO:0000256" key="2">
    <source>
        <dbReference type="ARBA" id="ARBA00010231"/>
    </source>
</evidence>
<dbReference type="PANTHER" id="PTHR42946:SF1">
    <property type="entry name" value="PHOSPHOGLUCOMUTASE (ALPHA-D-GLUCOSE-1,6-BISPHOSPHATE-DEPENDENT)"/>
    <property type="match status" value="1"/>
</dbReference>
<dbReference type="InterPro" id="IPR005844">
    <property type="entry name" value="A-D-PHexomutase_a/b/a-I"/>
</dbReference>
<dbReference type="SUPFAM" id="SSF55957">
    <property type="entry name" value="Phosphoglucomutase, C-terminal domain"/>
    <property type="match status" value="1"/>
</dbReference>
<comment type="caution">
    <text evidence="11">The sequence shown here is derived from an EMBL/GenBank/DDBJ whole genome shotgun (WGS) entry which is preliminary data.</text>
</comment>
<keyword evidence="12" id="KW-1185">Reference proteome</keyword>